<keyword evidence="1" id="KW-0812">Transmembrane</keyword>
<sequence length="431" mass="49915">MINITKILTYLTLVIITISIFFAGCTSQSTSLEEYEARLSIEEFEKSKGIVGESYITQKINEGKIKKVGDLYYIDLAFKGSKRYYDFNMLIIDPSTDRELTSDLKTPENLDFCRNYLKYRGFPEDQNIAILNNLISKDSFTKTALNEIILNVITTQAQSKERQELYNSYLNKLPLKVSDFMKINFPQASTDAINLADLLLKIFEKNKFLIDIVTESDFGYEMTTENVTITLQNPFEKSIFLDQGKDGVLDKWDRYTSGTLSEEYWNLDKQGGFEVKKIHKYDSQVWRNFSNFKKEYINAGEYPITTDFYKECVLYDYKRDGEYGIIIGVIIGPYVYKHYGTDKYYPFEAVIDFYDGKTKTSDISFLYDQFGIRNKGWIYVDPDLPPAESTDAKIEENGKIIDEVVRLLMDQNILIPTVPEDRPNAPPIEIN</sequence>
<evidence type="ECO:0008006" key="5">
    <source>
        <dbReference type="Google" id="ProtNLM"/>
    </source>
</evidence>
<dbReference type="AlphaFoldDB" id="A0A150JKS6"/>
<accession>A0A150JHX0</accession>
<dbReference type="Proteomes" id="UP000092420">
    <property type="component" value="Unassembled WGS sequence"/>
</dbReference>
<feature type="transmembrane region" description="Helical" evidence="1">
    <location>
        <begin position="7"/>
        <end position="24"/>
    </location>
</feature>
<evidence type="ECO:0000313" key="4">
    <source>
        <dbReference type="Proteomes" id="UP000092420"/>
    </source>
</evidence>
<keyword evidence="1" id="KW-1133">Transmembrane helix</keyword>
<gene>
    <name evidence="2" type="ORF">AN188_01394</name>
    <name evidence="3" type="ORF">APG09_00890</name>
</gene>
<organism evidence="3">
    <name type="scientific">Candidatus Methanofastidiosum methylothiophilum</name>
    <dbReference type="NCBI Taxonomy" id="1705564"/>
    <lineage>
        <taxon>Archaea</taxon>
        <taxon>Methanobacteriati</taxon>
        <taxon>Methanobacteriota</taxon>
        <taxon>Stenosarchaea group</taxon>
        <taxon>Candidatus Methanofastidiosia</taxon>
        <taxon>Candidatus Methanofastidiosales</taxon>
        <taxon>Candidatus Methanofastidiosaceae</taxon>
        <taxon>Candidatus Methanofastidiosum</taxon>
    </lineage>
</organism>
<evidence type="ECO:0000313" key="3">
    <source>
        <dbReference type="EMBL" id="KYC57863.1"/>
    </source>
</evidence>
<protein>
    <recommendedName>
        <fullName evidence="5">Lipoprotein</fullName>
    </recommendedName>
</protein>
<comment type="caution">
    <text evidence="3">The sequence shown here is derived from an EMBL/GenBank/DDBJ whole genome shotgun (WGS) entry which is preliminary data.</text>
</comment>
<dbReference type="EMBL" id="LNJB01000023">
    <property type="protein sequence ID" value="KYC53668.1"/>
    <property type="molecule type" value="Genomic_DNA"/>
</dbReference>
<dbReference type="PROSITE" id="PS51257">
    <property type="entry name" value="PROKAR_LIPOPROTEIN"/>
    <property type="match status" value="1"/>
</dbReference>
<evidence type="ECO:0000313" key="2">
    <source>
        <dbReference type="EMBL" id="KYC53668.1"/>
    </source>
</evidence>
<dbReference type="EMBL" id="LNJE01000008">
    <property type="protein sequence ID" value="KYC57863.1"/>
    <property type="molecule type" value="Genomic_DNA"/>
</dbReference>
<proteinExistence type="predicted"/>
<accession>A0A150JKS6</accession>
<evidence type="ECO:0000256" key="1">
    <source>
        <dbReference type="SAM" id="Phobius"/>
    </source>
</evidence>
<keyword evidence="1" id="KW-0472">Membrane</keyword>
<accession>A0A150J9B4</accession>
<name>A0A150JKS6_9EURY</name>
<reference evidence="3 4" key="1">
    <citation type="journal article" date="2016" name="ISME J.">
        <title>Chasing the elusive Euryarchaeota class WSA2: genomes reveal a uniquely fastidious methyl-reducing methanogen.</title>
        <authorList>
            <person name="Nobu M.K."/>
            <person name="Narihiro T."/>
            <person name="Kuroda K."/>
            <person name="Mei R."/>
            <person name="Liu W.T."/>
        </authorList>
    </citation>
    <scope>NUCLEOTIDE SEQUENCE [LARGE SCALE GENOMIC DNA]</scope>
    <source>
        <strain evidence="2">ADurb1013_Bin02101</strain>
        <strain evidence="3">ADurb1213_Bin02801</strain>
    </source>
</reference>